<dbReference type="PANTHER" id="PTHR10769">
    <property type="entry name" value="40S RIBOSOMAL PROTEIN S28"/>
    <property type="match status" value="1"/>
</dbReference>
<dbReference type="Pfam" id="PF01200">
    <property type="entry name" value="Ribosomal_S28e"/>
    <property type="match status" value="1"/>
</dbReference>
<dbReference type="PROSITE" id="PS00961">
    <property type="entry name" value="RIBOSOMAL_S28E"/>
    <property type="match status" value="1"/>
</dbReference>
<dbReference type="STRING" id="8010.ENSELUP00000021048"/>
<dbReference type="GO" id="GO:0000028">
    <property type="term" value="P:ribosomal small subunit assembly"/>
    <property type="evidence" value="ECO:0007669"/>
    <property type="project" value="TreeGrafter"/>
</dbReference>
<dbReference type="InterPro" id="IPR000289">
    <property type="entry name" value="Ribosomal_eS28"/>
</dbReference>
<dbReference type="FunCoup" id="A0A3P8YY08">
    <property type="interactions" value="1606"/>
</dbReference>
<dbReference type="Gene3D" id="2.40.50.140">
    <property type="entry name" value="Nucleic acid-binding proteins"/>
    <property type="match status" value="1"/>
</dbReference>
<reference evidence="6" key="2">
    <citation type="submission" date="2020-02" db="EMBL/GenBank/DDBJ databases">
        <title>Esox lucius (northern pike) genome, fEsoLuc1, primary haplotype.</title>
        <authorList>
            <person name="Myers G."/>
            <person name="Karagic N."/>
            <person name="Meyer A."/>
            <person name="Pippel M."/>
            <person name="Reichard M."/>
            <person name="Winkler S."/>
            <person name="Tracey A."/>
            <person name="Sims Y."/>
            <person name="Howe K."/>
            <person name="Rhie A."/>
            <person name="Formenti G."/>
            <person name="Durbin R."/>
            <person name="Fedrigo O."/>
            <person name="Jarvis E.D."/>
        </authorList>
    </citation>
    <scope>NUCLEOTIDE SEQUENCE [LARGE SCALE GENOMIC DNA]</scope>
</reference>
<evidence type="ECO:0000256" key="3">
    <source>
        <dbReference type="ARBA" id="ARBA00023274"/>
    </source>
</evidence>
<dbReference type="AlphaFoldDB" id="A0A3P8YY08"/>
<dbReference type="GO" id="GO:0022627">
    <property type="term" value="C:cytosolic small ribosomal subunit"/>
    <property type="evidence" value="ECO:0007669"/>
    <property type="project" value="TreeGrafter"/>
</dbReference>
<dbReference type="Proteomes" id="UP000265140">
    <property type="component" value="Chromosome 3"/>
</dbReference>
<dbReference type="InterPro" id="IPR012340">
    <property type="entry name" value="NA-bd_OB-fold"/>
</dbReference>
<evidence type="ECO:0000256" key="4">
    <source>
        <dbReference type="ARBA" id="ARBA00035146"/>
    </source>
</evidence>
<keyword evidence="7" id="KW-1185">Reference proteome</keyword>
<dbReference type="InParanoid" id="A0A3P8YY08"/>
<dbReference type="SUPFAM" id="SSF50249">
    <property type="entry name" value="Nucleic acid-binding proteins"/>
    <property type="match status" value="1"/>
</dbReference>
<dbReference type="CDD" id="cd04457">
    <property type="entry name" value="S1_S28E"/>
    <property type="match status" value="1"/>
</dbReference>
<dbReference type="GO" id="GO:0006412">
    <property type="term" value="P:translation"/>
    <property type="evidence" value="ECO:0007669"/>
    <property type="project" value="InterPro"/>
</dbReference>
<dbReference type="InterPro" id="IPR028626">
    <property type="entry name" value="Ribosomal_eS28_CS"/>
</dbReference>
<keyword evidence="2" id="KW-0689">Ribosomal protein</keyword>
<organism evidence="6 7">
    <name type="scientific">Esox lucius</name>
    <name type="common">Northern pike</name>
    <dbReference type="NCBI Taxonomy" id="8010"/>
    <lineage>
        <taxon>Eukaryota</taxon>
        <taxon>Metazoa</taxon>
        <taxon>Chordata</taxon>
        <taxon>Craniata</taxon>
        <taxon>Vertebrata</taxon>
        <taxon>Euteleostomi</taxon>
        <taxon>Actinopterygii</taxon>
        <taxon>Neopterygii</taxon>
        <taxon>Teleostei</taxon>
        <taxon>Protacanthopterygii</taxon>
        <taxon>Esociformes</taxon>
        <taxon>Esocidae</taxon>
        <taxon>Esox</taxon>
    </lineage>
</organism>
<keyword evidence="3" id="KW-0687">Ribonucleoprotein</keyword>
<dbReference type="GO" id="GO:0003735">
    <property type="term" value="F:structural constituent of ribosome"/>
    <property type="evidence" value="ECO:0007669"/>
    <property type="project" value="InterPro"/>
</dbReference>
<evidence type="ECO:0000313" key="6">
    <source>
        <dbReference type="Ensembl" id="ENSELUP00000021048.2"/>
    </source>
</evidence>
<evidence type="ECO:0000313" key="7">
    <source>
        <dbReference type="Proteomes" id="UP000265140"/>
    </source>
</evidence>
<proteinExistence type="inferred from homology"/>
<dbReference type="FunFam" id="2.40.50.140:FF:000025">
    <property type="entry name" value="40S ribosomal protein S28"/>
    <property type="match status" value="1"/>
</dbReference>
<name>A0A3P8YY08_ESOLU</name>
<protein>
    <recommendedName>
        <fullName evidence="4">Small ribosomal subunit protein eS28</fullName>
    </recommendedName>
    <alternativeName>
        <fullName evidence="5">40S ribosomal protein S28</fullName>
    </alternativeName>
</protein>
<dbReference type="GeneTree" id="ENSGT00910000144227"/>
<comment type="similarity">
    <text evidence="1">Belongs to the eukaryotic ribosomal protein eS28 family.</text>
</comment>
<dbReference type="Ensembl" id="ENSELUT00000041683.3">
    <property type="protein sequence ID" value="ENSELUP00000021048.2"/>
    <property type="gene ID" value="ENSELUG00000020168.3"/>
</dbReference>
<dbReference type="HAMAP" id="MF_00292">
    <property type="entry name" value="Ribosomal_eS28"/>
    <property type="match status" value="1"/>
</dbReference>
<evidence type="ECO:0000256" key="1">
    <source>
        <dbReference type="ARBA" id="ARBA00005943"/>
    </source>
</evidence>
<reference evidence="6" key="4">
    <citation type="submission" date="2025-09" db="UniProtKB">
        <authorList>
            <consortium name="Ensembl"/>
        </authorList>
    </citation>
    <scope>IDENTIFICATION</scope>
</reference>
<dbReference type="Bgee" id="ENSELUG00000020168">
    <property type="expression patterns" value="Expressed in spleen and 14 other cell types or tissues"/>
</dbReference>
<reference evidence="6" key="3">
    <citation type="submission" date="2025-08" db="UniProtKB">
        <authorList>
            <consortium name="Ensembl"/>
        </authorList>
    </citation>
    <scope>IDENTIFICATION</scope>
</reference>
<reference evidence="7" key="1">
    <citation type="journal article" date="2014" name="PLoS ONE">
        <title>The genome and linkage map of the northern pike (Esox lucius): conserved synteny revealed between the salmonid sister group and the Neoteleostei.</title>
        <authorList>
            <person name="Rondeau E.B."/>
            <person name="Minkley D.R."/>
            <person name="Leong J.S."/>
            <person name="Messmer A.M."/>
            <person name="Jantzen J.R."/>
            <person name="von Schalburg K.R."/>
            <person name="Lemon C."/>
            <person name="Bird N.H."/>
            <person name="Koop B.F."/>
        </authorList>
    </citation>
    <scope>NUCLEOTIDE SEQUENCE</scope>
</reference>
<accession>A0A3P8YY08</accession>
<evidence type="ECO:0000256" key="5">
    <source>
        <dbReference type="ARBA" id="ARBA00035453"/>
    </source>
</evidence>
<dbReference type="PANTHER" id="PTHR10769:SF3">
    <property type="entry name" value="SMALL RIBOSOMAL SUBUNIT PROTEIN ES28"/>
    <property type="match status" value="1"/>
</dbReference>
<evidence type="ECO:0000256" key="2">
    <source>
        <dbReference type="ARBA" id="ARBA00022980"/>
    </source>
</evidence>
<dbReference type="GO" id="GO:0030490">
    <property type="term" value="P:maturation of SSU-rRNA"/>
    <property type="evidence" value="ECO:0007669"/>
    <property type="project" value="TreeGrafter"/>
</dbReference>
<sequence length="79" mass="8993">MFSFLSTQAWNTVRGRLDLPSARVTKVLGRTGSQGQCTQVRVEFMDDSNRSIIRNVKGPVREGDVLTLLESEREARRLR</sequence>